<evidence type="ECO:0000256" key="2">
    <source>
        <dbReference type="ARBA" id="ARBA00022475"/>
    </source>
</evidence>
<dbReference type="PANTHER" id="PTHR30619:SF1">
    <property type="entry name" value="RECOMBINATION PROTEIN 2"/>
    <property type="match status" value="1"/>
</dbReference>
<evidence type="ECO:0000256" key="3">
    <source>
        <dbReference type="ARBA" id="ARBA00022692"/>
    </source>
</evidence>
<dbReference type="GO" id="GO:0005886">
    <property type="term" value="C:plasma membrane"/>
    <property type="evidence" value="ECO:0007669"/>
    <property type="project" value="UniProtKB-SubCell"/>
</dbReference>
<dbReference type="EMBL" id="PCTR01000080">
    <property type="protein sequence ID" value="PIP85794.1"/>
    <property type="molecule type" value="Genomic_DNA"/>
</dbReference>
<dbReference type="Pfam" id="PF03772">
    <property type="entry name" value="Competence"/>
    <property type="match status" value="1"/>
</dbReference>
<keyword evidence="5 6" id="KW-0472">Membrane</keyword>
<evidence type="ECO:0000259" key="7">
    <source>
        <dbReference type="Pfam" id="PF03772"/>
    </source>
</evidence>
<organism evidence="8 9">
    <name type="scientific">Candidatus Collierbacteria bacterium CG22_combo_CG10-13_8_21_14_all_43_12</name>
    <dbReference type="NCBI Taxonomy" id="1974537"/>
    <lineage>
        <taxon>Bacteria</taxon>
        <taxon>Candidatus Collieribacteriota</taxon>
    </lineage>
</organism>
<sequence>MKKRILILLLLFGLRCILGWFSILIFEPGEKIRVTGYANTLSQYATKCIIRMNRFVFLTEEVCAKYRDNKISVIGNIDTRVIDGFAGKLWLTNAKIEIKGRSQELKESRTQDRDYLNNFRESLVSVYKKFVPEPEAGLIAGIVLGYEKDIGQKLYQQMIKSGSVHIAVASGYNILLVGSVVLSLSFWFMRRPFAIWIAIAAMIFYALLAGLDPPVVRAVWMAGLMYLGQVLGRGSSSGWILTFTAWIMLMFDPSLLSSASFQLSVAASFGLMVMEPWLSKKFADKIGDGLINLAGSIGVTSSLSTMLVTMPIIWWHFGRMSLFGILSNILILPLVPPLMVFGVGMLVSPGVFAWSTYALAHWMVLIIRFFGN</sequence>
<proteinExistence type="predicted"/>
<dbReference type="PANTHER" id="PTHR30619">
    <property type="entry name" value="DNA INTERNALIZATION/COMPETENCE PROTEIN COMEC/REC2"/>
    <property type="match status" value="1"/>
</dbReference>
<feature type="transmembrane region" description="Helical" evidence="6">
    <location>
        <begin position="320"/>
        <end position="344"/>
    </location>
</feature>
<feature type="transmembrane region" description="Helical" evidence="6">
    <location>
        <begin position="255"/>
        <end position="278"/>
    </location>
</feature>
<evidence type="ECO:0000313" key="9">
    <source>
        <dbReference type="Proteomes" id="UP000231136"/>
    </source>
</evidence>
<comment type="caution">
    <text evidence="8">The sequence shown here is derived from an EMBL/GenBank/DDBJ whole genome shotgun (WGS) entry which is preliminary data.</text>
</comment>
<keyword evidence="3 6" id="KW-0812">Transmembrane</keyword>
<comment type="subcellular location">
    <subcellularLocation>
        <location evidence="1">Cell membrane</location>
        <topology evidence="1">Multi-pass membrane protein</topology>
    </subcellularLocation>
</comment>
<feature type="transmembrane region" description="Helical" evidence="6">
    <location>
        <begin position="290"/>
        <end position="314"/>
    </location>
</feature>
<feature type="transmembrane region" description="Helical" evidence="6">
    <location>
        <begin position="351"/>
        <end position="371"/>
    </location>
</feature>
<protein>
    <recommendedName>
        <fullName evidence="7">ComEC/Rec2-related protein domain-containing protein</fullName>
    </recommendedName>
</protein>
<name>A0A2H0DUG5_9BACT</name>
<keyword evidence="2" id="KW-1003">Cell membrane</keyword>
<feature type="transmembrane region" description="Helical" evidence="6">
    <location>
        <begin position="223"/>
        <end position="249"/>
    </location>
</feature>
<feature type="transmembrane region" description="Helical" evidence="6">
    <location>
        <begin position="6"/>
        <end position="26"/>
    </location>
</feature>
<reference evidence="8 9" key="1">
    <citation type="submission" date="2017-09" db="EMBL/GenBank/DDBJ databases">
        <title>Depth-based differentiation of microbial function through sediment-hosted aquifers and enrichment of novel symbionts in the deep terrestrial subsurface.</title>
        <authorList>
            <person name="Probst A.J."/>
            <person name="Ladd B."/>
            <person name="Jarett J.K."/>
            <person name="Geller-Mcgrath D.E."/>
            <person name="Sieber C.M."/>
            <person name="Emerson J.B."/>
            <person name="Anantharaman K."/>
            <person name="Thomas B.C."/>
            <person name="Malmstrom R."/>
            <person name="Stieglmeier M."/>
            <person name="Klingl A."/>
            <person name="Woyke T."/>
            <person name="Ryan C.M."/>
            <person name="Banfield J.F."/>
        </authorList>
    </citation>
    <scope>NUCLEOTIDE SEQUENCE [LARGE SCALE GENOMIC DNA]</scope>
    <source>
        <strain evidence="8">CG22_combo_CG10-13_8_21_14_all_43_12</strain>
    </source>
</reference>
<dbReference type="InterPro" id="IPR052159">
    <property type="entry name" value="Competence_DNA_uptake"/>
</dbReference>
<dbReference type="AlphaFoldDB" id="A0A2H0DUG5"/>
<dbReference type="NCBIfam" id="TIGR00360">
    <property type="entry name" value="ComEC_N-term"/>
    <property type="match status" value="1"/>
</dbReference>
<keyword evidence="4 6" id="KW-1133">Transmembrane helix</keyword>
<dbReference type="InterPro" id="IPR004477">
    <property type="entry name" value="ComEC_N"/>
</dbReference>
<evidence type="ECO:0000256" key="6">
    <source>
        <dbReference type="SAM" id="Phobius"/>
    </source>
</evidence>
<evidence type="ECO:0000256" key="1">
    <source>
        <dbReference type="ARBA" id="ARBA00004651"/>
    </source>
</evidence>
<feature type="transmembrane region" description="Helical" evidence="6">
    <location>
        <begin position="164"/>
        <end position="187"/>
    </location>
</feature>
<feature type="transmembrane region" description="Helical" evidence="6">
    <location>
        <begin position="193"/>
        <end position="211"/>
    </location>
</feature>
<feature type="domain" description="ComEC/Rec2-related protein" evidence="7">
    <location>
        <begin position="142"/>
        <end position="365"/>
    </location>
</feature>
<dbReference type="Proteomes" id="UP000231136">
    <property type="component" value="Unassembled WGS sequence"/>
</dbReference>
<evidence type="ECO:0000256" key="5">
    <source>
        <dbReference type="ARBA" id="ARBA00023136"/>
    </source>
</evidence>
<accession>A0A2H0DUG5</accession>
<evidence type="ECO:0000256" key="4">
    <source>
        <dbReference type="ARBA" id="ARBA00022989"/>
    </source>
</evidence>
<gene>
    <name evidence="8" type="ORF">COW83_02350</name>
</gene>
<evidence type="ECO:0000313" key="8">
    <source>
        <dbReference type="EMBL" id="PIP85794.1"/>
    </source>
</evidence>